<sequence length="261" mass="30040">MRRWTILLLFFVCSVKGWTQEDAFPYPEIPVSLTDEKARLAYTLEHFWENYDFRNSSQTNHQIGEQGFVDFANLMAYADSATCAKAAGIFAEGVISSEQRLNFFEELARHYLENPQSPLRNDMVYCHLLRAFPASPQRQFLIRQLSLNQPGMMSADCSFVDAEGNRVRLYDIQSQYVLLVFFDPQCEHCQEQMPQIQNEPVLKKTSGLKVVYIDTNLNPDVMKVFYLPALPSLYLLDAHKRVVVKDGTLQQIVSRLSVLLP</sequence>
<dbReference type="GO" id="GO:0016491">
    <property type="term" value="F:oxidoreductase activity"/>
    <property type="evidence" value="ECO:0007669"/>
    <property type="project" value="InterPro"/>
</dbReference>
<dbReference type="GO" id="GO:0016209">
    <property type="term" value="F:antioxidant activity"/>
    <property type="evidence" value="ECO:0007669"/>
    <property type="project" value="InterPro"/>
</dbReference>
<dbReference type="InterPro" id="IPR000866">
    <property type="entry name" value="AhpC/TSA"/>
</dbReference>
<keyword evidence="3" id="KW-1185">Reference proteome</keyword>
<accession>A0A1G7RY18</accession>
<dbReference type="PROSITE" id="PS51352">
    <property type="entry name" value="THIOREDOXIN_2"/>
    <property type="match status" value="1"/>
</dbReference>
<dbReference type="AlphaFoldDB" id="A0A1G7RY18"/>
<dbReference type="Pfam" id="PF17127">
    <property type="entry name" value="DUF5106"/>
    <property type="match status" value="1"/>
</dbReference>
<dbReference type="Pfam" id="PF00578">
    <property type="entry name" value="AhpC-TSA"/>
    <property type="match status" value="1"/>
</dbReference>
<organism evidence="2 3">
    <name type="scientific">Prevotella communis</name>
    <dbReference type="NCBI Taxonomy" id="2913614"/>
    <lineage>
        <taxon>Bacteria</taxon>
        <taxon>Pseudomonadati</taxon>
        <taxon>Bacteroidota</taxon>
        <taxon>Bacteroidia</taxon>
        <taxon>Bacteroidales</taxon>
        <taxon>Prevotellaceae</taxon>
        <taxon>Prevotella</taxon>
    </lineage>
</organism>
<dbReference type="Proteomes" id="UP000198779">
    <property type="component" value="Unassembled WGS sequence"/>
</dbReference>
<proteinExistence type="predicted"/>
<reference evidence="3" key="1">
    <citation type="submission" date="2016-10" db="EMBL/GenBank/DDBJ databases">
        <authorList>
            <person name="Varghese N."/>
            <person name="Submissions S."/>
        </authorList>
    </citation>
    <scope>NUCLEOTIDE SEQUENCE [LARGE SCALE GENOMIC DNA]</scope>
    <source>
        <strain evidence="3">BP1-148</strain>
    </source>
</reference>
<evidence type="ECO:0000313" key="3">
    <source>
        <dbReference type="Proteomes" id="UP000198779"/>
    </source>
</evidence>
<evidence type="ECO:0000313" key="2">
    <source>
        <dbReference type="EMBL" id="SDG15119.1"/>
    </source>
</evidence>
<dbReference type="InterPro" id="IPR033395">
    <property type="entry name" value="DUF5106"/>
</dbReference>
<dbReference type="SUPFAM" id="SSF52833">
    <property type="entry name" value="Thioredoxin-like"/>
    <property type="match status" value="1"/>
</dbReference>
<name>A0A1G7RY18_9BACT</name>
<dbReference type="RefSeq" id="WP_091813566.1">
    <property type="nucleotide sequence ID" value="NZ_FNCQ01000001.1"/>
</dbReference>
<evidence type="ECO:0000259" key="1">
    <source>
        <dbReference type="PROSITE" id="PS51352"/>
    </source>
</evidence>
<protein>
    <submittedName>
        <fullName evidence="2">AhpC/TSA family protein</fullName>
    </submittedName>
</protein>
<dbReference type="EMBL" id="FNCQ01000001">
    <property type="protein sequence ID" value="SDG15119.1"/>
    <property type="molecule type" value="Genomic_DNA"/>
</dbReference>
<dbReference type="InterPro" id="IPR013766">
    <property type="entry name" value="Thioredoxin_domain"/>
</dbReference>
<dbReference type="InterPro" id="IPR036249">
    <property type="entry name" value="Thioredoxin-like_sf"/>
</dbReference>
<dbReference type="Gene3D" id="3.40.30.10">
    <property type="entry name" value="Glutaredoxin"/>
    <property type="match status" value="1"/>
</dbReference>
<feature type="domain" description="Thioredoxin" evidence="1">
    <location>
        <begin position="148"/>
        <end position="261"/>
    </location>
</feature>
<dbReference type="STRING" id="645274.SAMN04487901_101121"/>
<gene>
    <name evidence="2" type="ORF">SAMN04487901_101121</name>
</gene>